<sequence length="64" mass="7017">MGSVKAHPNHPVLPTRPMRVLLVEDVEEEDDMGTSKHSVTVTPARKQTVASPSMPHYPISQLVS</sequence>
<protein>
    <submittedName>
        <fullName evidence="2">Uncharacterized protein</fullName>
    </submittedName>
</protein>
<gene>
    <name evidence="2" type="ORF">EMCG_07550</name>
</gene>
<feature type="region of interest" description="Disordered" evidence="1">
    <location>
        <begin position="27"/>
        <end position="64"/>
    </location>
</feature>
<accession>A0A0G2I923</accession>
<proteinExistence type="predicted"/>
<evidence type="ECO:0000313" key="2">
    <source>
        <dbReference type="EMBL" id="KKZ66765.1"/>
    </source>
</evidence>
<dbReference type="EMBL" id="LCZI01000408">
    <property type="protein sequence ID" value="KKZ66765.1"/>
    <property type="molecule type" value="Genomic_DNA"/>
</dbReference>
<dbReference type="AlphaFoldDB" id="A0A0G2I923"/>
<dbReference type="VEuPathDB" id="FungiDB:EMCG_07550"/>
<comment type="caution">
    <text evidence="2">The sequence shown here is derived from an EMBL/GenBank/DDBJ whole genome shotgun (WGS) entry which is preliminary data.</text>
</comment>
<organism evidence="2 3">
    <name type="scientific">[Emmonsia] crescens</name>
    <dbReference type="NCBI Taxonomy" id="73230"/>
    <lineage>
        <taxon>Eukaryota</taxon>
        <taxon>Fungi</taxon>
        <taxon>Dikarya</taxon>
        <taxon>Ascomycota</taxon>
        <taxon>Pezizomycotina</taxon>
        <taxon>Eurotiomycetes</taxon>
        <taxon>Eurotiomycetidae</taxon>
        <taxon>Onygenales</taxon>
        <taxon>Ajellomycetaceae</taxon>
        <taxon>Emergomyces</taxon>
    </lineage>
</organism>
<evidence type="ECO:0000313" key="3">
    <source>
        <dbReference type="Proteomes" id="UP000034164"/>
    </source>
</evidence>
<name>A0A0G2I923_9EURO</name>
<reference evidence="3" key="1">
    <citation type="journal article" date="2015" name="PLoS Genet.">
        <title>The dynamic genome and transcriptome of the human fungal pathogen Blastomyces and close relative Emmonsia.</title>
        <authorList>
            <person name="Munoz J.F."/>
            <person name="Gauthier G.M."/>
            <person name="Desjardins C.A."/>
            <person name="Gallo J.E."/>
            <person name="Holder J."/>
            <person name="Sullivan T.D."/>
            <person name="Marty A.J."/>
            <person name="Carmen J.C."/>
            <person name="Chen Z."/>
            <person name="Ding L."/>
            <person name="Gujja S."/>
            <person name="Magrini V."/>
            <person name="Misas E."/>
            <person name="Mitreva M."/>
            <person name="Priest M."/>
            <person name="Saif S."/>
            <person name="Whiston E.A."/>
            <person name="Young S."/>
            <person name="Zeng Q."/>
            <person name="Goldman W.E."/>
            <person name="Mardis E.R."/>
            <person name="Taylor J.W."/>
            <person name="McEwen J.G."/>
            <person name="Clay O.K."/>
            <person name="Klein B.S."/>
            <person name="Cuomo C.A."/>
        </authorList>
    </citation>
    <scope>NUCLEOTIDE SEQUENCE [LARGE SCALE GENOMIC DNA]</scope>
    <source>
        <strain evidence="3">UAMH 3008</strain>
    </source>
</reference>
<dbReference type="Proteomes" id="UP000034164">
    <property type="component" value="Unassembled WGS sequence"/>
</dbReference>
<evidence type="ECO:0000256" key="1">
    <source>
        <dbReference type="SAM" id="MobiDB-lite"/>
    </source>
</evidence>